<feature type="compositionally biased region" description="Polar residues" evidence="1">
    <location>
        <begin position="596"/>
        <end position="611"/>
    </location>
</feature>
<name>A0A100JQW9_STRSC</name>
<dbReference type="OrthoDB" id="9765386at2"/>
<gene>
    <name evidence="2" type="ORF">SsS58_04449</name>
</gene>
<reference evidence="3" key="3">
    <citation type="submission" date="2016-02" db="EMBL/GenBank/DDBJ databases">
        <title>Draft genome of pathogenic Streptomyces sp. in Japan.</title>
        <authorList>
            <person name="Tomihama T."/>
            <person name="Ikenaga M."/>
            <person name="Sakai M."/>
            <person name="Okubo T."/>
            <person name="Ikeda S."/>
        </authorList>
    </citation>
    <scope>NUCLEOTIDE SEQUENCE [LARGE SCALE GENOMIC DNA]</scope>
    <source>
        <strain evidence="3">S58</strain>
    </source>
</reference>
<evidence type="ECO:0000256" key="1">
    <source>
        <dbReference type="SAM" id="MobiDB-lite"/>
    </source>
</evidence>
<feature type="region of interest" description="Disordered" evidence="1">
    <location>
        <begin position="591"/>
        <end position="611"/>
    </location>
</feature>
<evidence type="ECO:0000313" key="2">
    <source>
        <dbReference type="EMBL" id="GAQ64059.1"/>
    </source>
</evidence>
<proteinExistence type="predicted"/>
<accession>A0A100JQW9</accession>
<dbReference type="AlphaFoldDB" id="A0A100JQW9"/>
<dbReference type="Pfam" id="PF04860">
    <property type="entry name" value="Phage_portal"/>
    <property type="match status" value="1"/>
</dbReference>
<evidence type="ECO:0000313" key="3">
    <source>
        <dbReference type="Proteomes" id="UP000067448"/>
    </source>
</evidence>
<dbReference type="Proteomes" id="UP000067448">
    <property type="component" value="Unassembled WGS sequence"/>
</dbReference>
<sequence>MAFVVSSGELSTTGAGVLPAYSAMTLRAAPWEYETIWRTQPQVRTVISFLARNIAQLGVHVFRRVDDNDRERLTKHPLAQLLNSPLLGMTTYRFIERLVADVALYDNWYGIKLKLNGRLRILPVPPTLIRPYGGNWIRPEKYQTAGGRDFGVDEVIHIHGYSPTDLTYGESPIESLRDLLLESSEASKQRRQMWKSGARLTGVLVRPADAPDWGPKDKARFREMWRTFADGGGAEGGTPILEDGMTYDKVGFNPEQAQYIEARKLTREEVSAAYFIPPPLIGILDHATYSNIKEQHAHLYQDTLGPWTVMIQQEFAAQILPDLPDNQDVYCEFNIAEKMRGSFEEQASAMSTMVGRPVMTCNEGRARFNLPRVEGGDELIVPMNVTEGGLASPRDTAPEPGDAPPKARGLSPRSKASGRPSTIGTFVSERDALEKTLVRFSERQTDALLVAAGAKADEDGMPDLLALWAKGSEDRLAQLQALLGHHGSRLAQVGAWEVLDVHNPEAEDWSADVMLAWILAAAETHAAQHEEAGREAVAAVQEEGGDGWREALQSAAGAWGTAAAARALTASTELRSFGGHDAAGASGLTKKIWRTGGTNPRASHKAQNGESVSLDDVFSNGLRWPGDGKGETKELVNCNCTLDYAKED</sequence>
<dbReference type="NCBIfam" id="TIGR01537">
    <property type="entry name" value="portal_HK97"/>
    <property type="match status" value="1"/>
</dbReference>
<reference evidence="3" key="1">
    <citation type="submission" date="2015-11" db="EMBL/GenBank/DDBJ databases">
        <authorList>
            <consortium name="Cross-ministerial Strategic Innovation Promotion Program (SIP) consortium"/>
            <person name="Tomihama T."/>
            <person name="Ikenaga M."/>
            <person name="Sakai M."/>
            <person name="Okubo T."/>
            <person name="Ikeda S."/>
        </authorList>
    </citation>
    <scope>NUCLEOTIDE SEQUENCE [LARGE SCALE GENOMIC DNA]</scope>
    <source>
        <strain evidence="3">S58</strain>
    </source>
</reference>
<organism evidence="2 3">
    <name type="scientific">Streptomyces scabiei</name>
    <dbReference type="NCBI Taxonomy" id="1930"/>
    <lineage>
        <taxon>Bacteria</taxon>
        <taxon>Bacillati</taxon>
        <taxon>Actinomycetota</taxon>
        <taxon>Actinomycetes</taxon>
        <taxon>Kitasatosporales</taxon>
        <taxon>Streptomycetaceae</taxon>
        <taxon>Streptomyces</taxon>
    </lineage>
</organism>
<dbReference type="EMBL" id="BCMM01000021">
    <property type="protein sequence ID" value="GAQ64059.1"/>
    <property type="molecule type" value="Genomic_DNA"/>
</dbReference>
<dbReference type="InterPro" id="IPR006427">
    <property type="entry name" value="Portal_HK97"/>
</dbReference>
<reference evidence="2 3" key="2">
    <citation type="journal article" date="2016" name="Genome Announc.">
        <title>Draft Genome Sequences of Streptomyces scabiei S58, Streptomyces turgidiscabies T45, and Streptomyces acidiscabies a10, the Pathogens of Potato Common Scab, Isolated in Japan.</title>
        <authorList>
            <person name="Tomihama T."/>
            <person name="Nishi Y."/>
            <person name="Sakai M."/>
            <person name="Ikenaga M."/>
            <person name="Okubo T."/>
            <person name="Ikeda S."/>
        </authorList>
    </citation>
    <scope>NUCLEOTIDE SEQUENCE [LARGE SCALE GENOMIC DNA]</scope>
    <source>
        <strain evidence="2 3">S58</strain>
    </source>
</reference>
<dbReference type="InterPro" id="IPR006944">
    <property type="entry name" value="Phage/GTA_portal"/>
</dbReference>
<protein>
    <submittedName>
        <fullName evidence="2">Phage portal protein</fullName>
    </submittedName>
</protein>
<dbReference type="RefSeq" id="WP_079081809.1">
    <property type="nucleotide sequence ID" value="NZ_BCMM01000021.1"/>
</dbReference>
<comment type="caution">
    <text evidence="2">The sequence shown here is derived from an EMBL/GenBank/DDBJ whole genome shotgun (WGS) entry which is preliminary data.</text>
</comment>
<feature type="region of interest" description="Disordered" evidence="1">
    <location>
        <begin position="387"/>
        <end position="424"/>
    </location>
</feature>